<comment type="caution">
    <text evidence="2">The sequence shown here is derived from an EMBL/GenBank/DDBJ whole genome shotgun (WGS) entry which is preliminary data.</text>
</comment>
<dbReference type="InterPro" id="IPR024983">
    <property type="entry name" value="CHAT_dom"/>
</dbReference>
<dbReference type="SMART" id="SM00028">
    <property type="entry name" value="TPR"/>
    <property type="match status" value="5"/>
</dbReference>
<evidence type="ECO:0000313" key="3">
    <source>
        <dbReference type="Proteomes" id="UP000186868"/>
    </source>
</evidence>
<gene>
    <name evidence="2" type="ORF">NIES593_13150</name>
</gene>
<dbReference type="EMBL" id="MRCB01000015">
    <property type="protein sequence ID" value="OKH22145.1"/>
    <property type="molecule type" value="Genomic_DNA"/>
</dbReference>
<evidence type="ECO:0000313" key="2">
    <source>
        <dbReference type="EMBL" id="OKH22145.1"/>
    </source>
</evidence>
<dbReference type="OrthoDB" id="446317at2"/>
<dbReference type="PANTHER" id="PTHR10098:SF112">
    <property type="entry name" value="SLR0380 PROTEIN"/>
    <property type="match status" value="1"/>
</dbReference>
<dbReference type="RefSeq" id="WP_073600023.1">
    <property type="nucleotide sequence ID" value="NZ_MRCB01000015.1"/>
</dbReference>
<dbReference type="SUPFAM" id="SSF48452">
    <property type="entry name" value="TPR-like"/>
    <property type="match status" value="2"/>
</dbReference>
<dbReference type="InterPro" id="IPR019734">
    <property type="entry name" value="TPR_rpt"/>
</dbReference>
<accession>A0A1U7HF21</accession>
<feature type="domain" description="CHAT" evidence="1">
    <location>
        <begin position="632"/>
        <end position="911"/>
    </location>
</feature>
<dbReference type="InterPro" id="IPR011990">
    <property type="entry name" value="TPR-like_helical_dom_sf"/>
</dbReference>
<evidence type="ECO:0000259" key="1">
    <source>
        <dbReference type="Pfam" id="PF12770"/>
    </source>
</evidence>
<sequence>MARKRRVFSIRIQSFLRTVAGRKYRRLIGLLLAVLFGLICSLTIPARSSDVRSDKESPALELARQGQQHYNAGQFAEAAELWQQAADAYRRLGDREGSTKSLINQSQALQDLGLYPKACKTLLQAFAVENPDCTQAQLDKLLKTLSEKPVALSPTQTIGLRSLGDVLRRRGMLRQSKAFLQLGLSANESSPESGAMLLSLGNTERALANQIRDRWDYEEVAEIVDGQSVPAALEPYQPALNAYHQATTAAAASPLTKIQARLNCLSLLLDIRQWWLEEANRRIISGRRQQQFQQVRRAETFLPQLDAKLTQEVNAILPLVEAELTQLPPSHAAAYARINLAQSLMRLKRAKGVASLLETALQEARNLGDKRAETHALGYLGQYYSQQRQLSTATDLTRQALSLAQEQNLVGDAREVVYLWQSQLGRLLKEQSNRRGAIASYSAAFNTLQSLRTDLNANERDVQFDFRQEVKPVYLDLADLLLASDLSKTELDSLVLFSSNPNREESEASRLELARRVIEALQLAELDNFFQDPCLEEADAIVQIDDLDPQAAVIYPIVLPQRLEVILSLPGKPLQRATIPVSDREVNETLDELYDILYNKSVDNSAINIFRTIPLNPEEVGENLQKLLPIFTKVYDWIVRPFEAEFETNKIETLVFALNDRLQRVPMAALYDGRQYLLEKYGIALVPSLQLIDPRQGKQEQLKVLAAGVSEQINLGGEIFPALVNVPKELAQIEQAFPASQALLNEKFTATAFQNLLAEDFPIVHLATHGLFSSNPEKTFIIAGDRNAIGIERLRDLLSDRGARTPELLVLSACETATGDERAVLGLAGVAVRSGARSTLATLWPVGDASTAQLMGQFYQGLKEPGTKKLTALRNAQLSLIESLKVNPPFEELKQQPPHPYYWAPYVLVGNWQ</sequence>
<dbReference type="Pfam" id="PF12770">
    <property type="entry name" value="CHAT"/>
    <property type="match status" value="1"/>
</dbReference>
<organism evidence="2 3">
    <name type="scientific">Hydrococcus rivularis NIES-593</name>
    <dbReference type="NCBI Taxonomy" id="1921803"/>
    <lineage>
        <taxon>Bacteria</taxon>
        <taxon>Bacillati</taxon>
        <taxon>Cyanobacteriota</taxon>
        <taxon>Cyanophyceae</taxon>
        <taxon>Pleurocapsales</taxon>
        <taxon>Hydrococcaceae</taxon>
        <taxon>Hydrococcus</taxon>
    </lineage>
</organism>
<reference evidence="2 3" key="1">
    <citation type="submission" date="2016-11" db="EMBL/GenBank/DDBJ databases">
        <title>Draft Genome Sequences of Nine Cyanobacterial Strains from Diverse Habitats.</title>
        <authorList>
            <person name="Zhu T."/>
            <person name="Hou S."/>
            <person name="Lu X."/>
            <person name="Hess W.R."/>
        </authorList>
    </citation>
    <scope>NUCLEOTIDE SEQUENCE [LARGE SCALE GENOMIC DNA]</scope>
    <source>
        <strain evidence="2 3">NIES-593</strain>
    </source>
</reference>
<keyword evidence="3" id="KW-1185">Reference proteome</keyword>
<protein>
    <recommendedName>
        <fullName evidence="1">CHAT domain-containing protein</fullName>
    </recommendedName>
</protein>
<dbReference type="Gene3D" id="1.25.40.10">
    <property type="entry name" value="Tetratricopeptide repeat domain"/>
    <property type="match status" value="2"/>
</dbReference>
<dbReference type="STRING" id="1921803.NIES593_13150"/>
<dbReference type="Proteomes" id="UP000186868">
    <property type="component" value="Unassembled WGS sequence"/>
</dbReference>
<dbReference type="PANTHER" id="PTHR10098">
    <property type="entry name" value="RAPSYN-RELATED"/>
    <property type="match status" value="1"/>
</dbReference>
<name>A0A1U7HF21_9CYAN</name>
<proteinExistence type="predicted"/>
<dbReference type="AlphaFoldDB" id="A0A1U7HF21"/>